<evidence type="ECO:0000313" key="1">
    <source>
        <dbReference type="EMBL" id="SPF44676.1"/>
    </source>
</evidence>
<dbReference type="AlphaFoldDB" id="A0A2U3KYB2"/>
<dbReference type="OrthoDB" id="9882392at2"/>
<evidence type="ECO:0000313" key="2">
    <source>
        <dbReference type="Proteomes" id="UP000238701"/>
    </source>
</evidence>
<organism evidence="1 2">
    <name type="scientific">Candidatus Sulfotelmatobacter kueseliae</name>
    <dbReference type="NCBI Taxonomy" id="2042962"/>
    <lineage>
        <taxon>Bacteria</taxon>
        <taxon>Pseudomonadati</taxon>
        <taxon>Acidobacteriota</taxon>
        <taxon>Terriglobia</taxon>
        <taxon>Terriglobales</taxon>
        <taxon>Candidatus Korobacteraceae</taxon>
        <taxon>Candidatus Sulfotelmatobacter</taxon>
    </lineage>
</organism>
<gene>
    <name evidence="1" type="ORF">SBA1_550041</name>
</gene>
<name>A0A2U3KYB2_9BACT</name>
<accession>A0A2U3KYB2</accession>
<sequence>MTSLWQLEVGHLACHWSEAGQRIQYSPRWMQETSEAQGGYLSPLPDFTSHSPFGGVSWFQPDPAGRD</sequence>
<dbReference type="EMBL" id="OMOD01000150">
    <property type="protein sequence ID" value="SPF44676.1"/>
    <property type="molecule type" value="Genomic_DNA"/>
</dbReference>
<dbReference type="Proteomes" id="UP000238701">
    <property type="component" value="Unassembled WGS sequence"/>
</dbReference>
<reference evidence="2" key="1">
    <citation type="submission" date="2018-02" db="EMBL/GenBank/DDBJ databases">
        <authorList>
            <person name="Hausmann B."/>
        </authorList>
    </citation>
    <scope>NUCLEOTIDE SEQUENCE [LARGE SCALE GENOMIC DNA]</scope>
    <source>
        <strain evidence="2">Peat soil MAG SbA1</strain>
    </source>
</reference>
<protein>
    <submittedName>
        <fullName evidence="1">Uncharacterized protein</fullName>
    </submittedName>
</protein>
<proteinExistence type="predicted"/>